<proteinExistence type="predicted"/>
<dbReference type="EMBL" id="JAPFFF010000018">
    <property type="protein sequence ID" value="KAK8860541.1"/>
    <property type="molecule type" value="Genomic_DNA"/>
</dbReference>
<protein>
    <recommendedName>
        <fullName evidence="3">Importin N-terminal domain-containing protein</fullName>
    </recommendedName>
</protein>
<accession>A0ABR2IC15</accession>
<evidence type="ECO:0000313" key="1">
    <source>
        <dbReference type="EMBL" id="KAK8860541.1"/>
    </source>
</evidence>
<gene>
    <name evidence="1" type="ORF">M9Y10_012206</name>
</gene>
<organism evidence="1 2">
    <name type="scientific">Tritrichomonas musculus</name>
    <dbReference type="NCBI Taxonomy" id="1915356"/>
    <lineage>
        <taxon>Eukaryota</taxon>
        <taxon>Metamonada</taxon>
        <taxon>Parabasalia</taxon>
        <taxon>Tritrichomonadida</taxon>
        <taxon>Tritrichomonadidae</taxon>
        <taxon>Tritrichomonas</taxon>
    </lineage>
</organism>
<name>A0ABR2IC15_9EUKA</name>
<evidence type="ECO:0008006" key="3">
    <source>
        <dbReference type="Google" id="ProtNLM"/>
    </source>
</evidence>
<comment type="caution">
    <text evidence="1">The sequence shown here is derived from an EMBL/GenBank/DDBJ whole genome shotgun (WGS) entry which is preliminary data.</text>
</comment>
<evidence type="ECO:0000313" key="2">
    <source>
        <dbReference type="Proteomes" id="UP001470230"/>
    </source>
</evidence>
<keyword evidence="2" id="KW-1185">Reference proteome</keyword>
<sequence>MSNEEEIANLIYFLFNSLKEKNVTNMNKTVEILNQLCSPEQNSYLIGNVLGNIIFNPSIEYDFRMLSAIILYRFKILKDQSIVNHYIIQLCQTIISDESYNLVKLICSTVGSAIIASQIELLLNHQPNHQILFILYYYIQNKAEENINSNGIYNYIVKNSLFDPTTNNIEIATISIGILSSLHNDDIYKQMILNLFLQIPAIPEYLPFFCELISQFVDIPDCNEKMEICFTKLDQLSKIESFPFEKKNILDHDISVELMVDCFIEYINYYIDDESINYEVDSGKVFKFAVIFCMIQDYVKERWMVDIDSFLIENQCNPDENPSINYENGYVDDESEHDLIRCHTLSLIHESIPFNSFYHNLIQLIIGYASSNPILASKMEEVLYYVIFSYIKMMEFEENFEIIPPINQNDILLYGEYIRCLTALGKPLSDAEYSIILNPNSHFILKISLAQGLAASESTNFPNNLILRCIECLISMIDLFQTNADIDFFELIGSLVLKAEMEIEEYTQIALLIRDQCIKYMNNSNRIENLYSIISDFLNRPSSIPIILDIFLPVLHQSIRNNDLQKQCILLLQVMTKKLPCIDNSIQISENNLKVFSDIYYQFIIPLISYILNGGDNFDFHPESIFSILAFYCRIEMANPLFYQLILFAIDKLKENSMNSFRFLRKNFVSFVYEYLIANSNQNIGKAEIIQKIIEYFSIPPNKNKYILDNENLLLIISALFCTKVPEYALPLLISIPNFCEAIFPFAINHFAEFTTEERYIYAIMYFLFVKHAPQLYNKDTLILINDIIASKSFEIDTCNLLDKDDPFISGHYLMNISKDTFFDCYQQLLSQLNIKS</sequence>
<dbReference type="Proteomes" id="UP001470230">
    <property type="component" value="Unassembled WGS sequence"/>
</dbReference>
<reference evidence="1 2" key="1">
    <citation type="submission" date="2024-04" db="EMBL/GenBank/DDBJ databases">
        <title>Tritrichomonas musculus Genome.</title>
        <authorList>
            <person name="Alves-Ferreira E."/>
            <person name="Grigg M."/>
            <person name="Lorenzi H."/>
            <person name="Galac M."/>
        </authorList>
    </citation>
    <scope>NUCLEOTIDE SEQUENCE [LARGE SCALE GENOMIC DNA]</scope>
    <source>
        <strain evidence="1 2">EAF2021</strain>
    </source>
</reference>